<name>A0A0E9PN18_ANGAN</name>
<accession>A0A0E9PN18</accession>
<organism evidence="1">
    <name type="scientific">Anguilla anguilla</name>
    <name type="common">European freshwater eel</name>
    <name type="synonym">Muraena anguilla</name>
    <dbReference type="NCBI Taxonomy" id="7936"/>
    <lineage>
        <taxon>Eukaryota</taxon>
        <taxon>Metazoa</taxon>
        <taxon>Chordata</taxon>
        <taxon>Craniata</taxon>
        <taxon>Vertebrata</taxon>
        <taxon>Euteleostomi</taxon>
        <taxon>Actinopterygii</taxon>
        <taxon>Neopterygii</taxon>
        <taxon>Teleostei</taxon>
        <taxon>Anguilliformes</taxon>
        <taxon>Anguillidae</taxon>
        <taxon>Anguilla</taxon>
    </lineage>
</organism>
<dbReference type="EMBL" id="GBXM01102688">
    <property type="protein sequence ID" value="JAH05889.1"/>
    <property type="molecule type" value="Transcribed_RNA"/>
</dbReference>
<reference evidence="1" key="2">
    <citation type="journal article" date="2015" name="Fish Shellfish Immunol.">
        <title>Early steps in the European eel (Anguilla anguilla)-Vibrio vulnificus interaction in the gills: Role of the RtxA13 toxin.</title>
        <authorList>
            <person name="Callol A."/>
            <person name="Pajuelo D."/>
            <person name="Ebbesson L."/>
            <person name="Teles M."/>
            <person name="MacKenzie S."/>
            <person name="Amaro C."/>
        </authorList>
    </citation>
    <scope>NUCLEOTIDE SEQUENCE</scope>
</reference>
<protein>
    <submittedName>
        <fullName evidence="1">Uncharacterized protein</fullName>
    </submittedName>
</protein>
<evidence type="ECO:0000313" key="1">
    <source>
        <dbReference type="EMBL" id="JAH05889.1"/>
    </source>
</evidence>
<dbReference type="AlphaFoldDB" id="A0A0E9PN18"/>
<sequence>MFCSLIHKEDSACSSLHTGVHKRFLAMIKDINPCLL</sequence>
<reference evidence="1" key="1">
    <citation type="submission" date="2014-11" db="EMBL/GenBank/DDBJ databases">
        <authorList>
            <person name="Amaro Gonzalez C."/>
        </authorList>
    </citation>
    <scope>NUCLEOTIDE SEQUENCE</scope>
</reference>
<proteinExistence type="predicted"/>